<reference evidence="2 3" key="1">
    <citation type="submission" date="2023-12" db="EMBL/GenBank/DDBJ databases">
        <title>Streptomyces sp. V4-01.</title>
        <authorList>
            <person name="Somphong A."/>
            <person name="Phongsopitanun W."/>
        </authorList>
    </citation>
    <scope>NUCLEOTIDE SEQUENCE [LARGE SCALE GENOMIC DNA]</scope>
    <source>
        <strain evidence="2 3">V4-01</strain>
    </source>
</reference>
<dbReference type="EMBL" id="JAZEWV010000007">
    <property type="protein sequence ID" value="MEE4542682.1"/>
    <property type="molecule type" value="Genomic_DNA"/>
</dbReference>
<dbReference type="InterPro" id="IPR045999">
    <property type="entry name" value="DUF5955"/>
</dbReference>
<comment type="caution">
    <text evidence="2">The sequence shown here is derived from an EMBL/GenBank/DDBJ whole genome shotgun (WGS) entry which is preliminary data.</text>
</comment>
<organism evidence="2 3">
    <name type="scientific">Actinacidiphila polyblastidii</name>
    <dbReference type="NCBI Taxonomy" id="3110430"/>
    <lineage>
        <taxon>Bacteria</taxon>
        <taxon>Bacillati</taxon>
        <taxon>Actinomycetota</taxon>
        <taxon>Actinomycetes</taxon>
        <taxon>Kitasatosporales</taxon>
        <taxon>Streptomycetaceae</taxon>
        <taxon>Actinacidiphila</taxon>
    </lineage>
</organism>
<feature type="region of interest" description="Disordered" evidence="1">
    <location>
        <begin position="1"/>
        <end position="21"/>
    </location>
</feature>
<evidence type="ECO:0000313" key="2">
    <source>
        <dbReference type="EMBL" id="MEE4542682.1"/>
    </source>
</evidence>
<protein>
    <submittedName>
        <fullName evidence="2">DUF5955 family protein</fullName>
    </submittedName>
</protein>
<dbReference type="Proteomes" id="UP001344658">
    <property type="component" value="Unassembled WGS sequence"/>
</dbReference>
<keyword evidence="3" id="KW-1185">Reference proteome</keyword>
<proteinExistence type="predicted"/>
<dbReference type="RefSeq" id="WP_330794604.1">
    <property type="nucleotide sequence ID" value="NZ_JAZEWV010000007.1"/>
</dbReference>
<dbReference type="Pfam" id="PF19380">
    <property type="entry name" value="DUF5955"/>
    <property type="match status" value="1"/>
</dbReference>
<name>A0ABU7PBN4_9ACTN</name>
<sequence>MVGETYVLDDDRSGVPARPAEAGAAAGLQEAVFRLRRELSAYRPLLPDRGVAEDELDALALQAAAAVPGPGSPDTERLRHSLLLVAAALGSVSALAGPLDALRGAVEDLAPPR</sequence>
<gene>
    <name evidence="2" type="ORF">V2S66_11975</name>
</gene>
<evidence type="ECO:0000256" key="1">
    <source>
        <dbReference type="SAM" id="MobiDB-lite"/>
    </source>
</evidence>
<evidence type="ECO:0000313" key="3">
    <source>
        <dbReference type="Proteomes" id="UP001344658"/>
    </source>
</evidence>
<accession>A0ABU7PBN4</accession>